<dbReference type="Pfam" id="PF13115">
    <property type="entry name" value="YtkA"/>
    <property type="match status" value="1"/>
</dbReference>
<feature type="domain" description="YtkA-like" evidence="1">
    <location>
        <begin position="56"/>
        <end position="142"/>
    </location>
</feature>
<comment type="caution">
    <text evidence="2">The sequence shown here is derived from an EMBL/GenBank/DDBJ whole genome shotgun (WGS) entry which is preliminary data.</text>
</comment>
<gene>
    <name evidence="2" type="ORF">BJA5080_06853</name>
</gene>
<proteinExistence type="predicted"/>
<dbReference type="EMBL" id="ADOU02000004">
    <property type="protein sequence ID" value="KGJ70508.1"/>
    <property type="molecule type" value="Genomic_DNA"/>
</dbReference>
<reference evidence="2 3" key="1">
    <citation type="journal article" date="2014" name="BMC Genomics">
        <title>Comparative genomics of Bradyrhizobium japonicum CPAC 15 and Bradyrhizobium diazoefficiens CPAC 7: elite model strains for understanding symbiotic performance with soybean.</title>
        <authorList>
            <person name="Siqueira A.F."/>
            <person name="Ormeno-Orrillo E."/>
            <person name="Souza R.C."/>
            <person name="Rodrigues E.P."/>
            <person name="Almeida L.G."/>
            <person name="Barcellos F.G."/>
            <person name="Batista J.S."/>
            <person name="Nakatami A.S."/>
            <person name="Martinez-Romero E."/>
            <person name="Vasconcelos A.T."/>
            <person name="Hungria M."/>
        </authorList>
    </citation>
    <scope>NUCLEOTIDE SEQUENCE [LARGE SCALE GENOMIC DNA]</scope>
    <source>
        <strain evidence="2 3">SEMIA 5080</strain>
    </source>
</reference>
<evidence type="ECO:0000313" key="2">
    <source>
        <dbReference type="EMBL" id="KGJ70508.1"/>
    </source>
</evidence>
<evidence type="ECO:0000313" key="3">
    <source>
        <dbReference type="Proteomes" id="UP000024900"/>
    </source>
</evidence>
<dbReference type="Proteomes" id="UP000024900">
    <property type="component" value="Unassembled WGS sequence"/>
</dbReference>
<organism evidence="2 3">
    <name type="scientific">Bradyrhizobium diazoefficiens SEMIA 5080</name>
    <dbReference type="NCBI Taxonomy" id="754504"/>
    <lineage>
        <taxon>Bacteria</taxon>
        <taxon>Pseudomonadati</taxon>
        <taxon>Pseudomonadota</taxon>
        <taxon>Alphaproteobacteria</taxon>
        <taxon>Hyphomicrobiales</taxon>
        <taxon>Nitrobacteraceae</taxon>
        <taxon>Bradyrhizobium</taxon>
    </lineage>
</organism>
<dbReference type="AlphaFoldDB" id="A0A837CNF9"/>
<dbReference type="InterPro" id="IPR032693">
    <property type="entry name" value="YtkA-like_dom"/>
</dbReference>
<sequence>MPQSARMAAYRLATRHVVACDSIRPIEEIEIMTTSHVARAAMAALIATAFATSARAEIKNYEFQLMQPTVKAGADRIVTVRLVNKTSGKTVPDAVVFASRLDMAPDGMQEMATKVTPMPGTEPGTYRFKATFGMAGRWQLSLGAKVQGESGTVENKLVVTAEQ</sequence>
<accession>A0A837CNF9</accession>
<protein>
    <recommendedName>
        <fullName evidence="1">YtkA-like domain-containing protein</fullName>
    </recommendedName>
</protein>
<evidence type="ECO:0000259" key="1">
    <source>
        <dbReference type="Pfam" id="PF13115"/>
    </source>
</evidence>
<name>A0A837CNF9_9BRAD</name>